<organism evidence="2 3">
    <name type="scientific">Anaeromyxobacter oryzae</name>
    <dbReference type="NCBI Taxonomy" id="2918170"/>
    <lineage>
        <taxon>Bacteria</taxon>
        <taxon>Pseudomonadati</taxon>
        <taxon>Myxococcota</taxon>
        <taxon>Myxococcia</taxon>
        <taxon>Myxococcales</taxon>
        <taxon>Cystobacterineae</taxon>
        <taxon>Anaeromyxobacteraceae</taxon>
        <taxon>Anaeromyxobacter</taxon>
    </lineage>
</organism>
<dbReference type="Proteomes" id="UP001162891">
    <property type="component" value="Chromosome"/>
</dbReference>
<accession>A0ABM7WSY1</accession>
<dbReference type="Pfam" id="PF00483">
    <property type="entry name" value="NTP_transferase"/>
    <property type="match status" value="1"/>
</dbReference>
<protein>
    <recommendedName>
        <fullName evidence="1">Nucleotidyl transferase domain-containing protein</fullName>
    </recommendedName>
</protein>
<feature type="domain" description="Nucleotidyl transferase" evidence="1">
    <location>
        <begin position="6"/>
        <end position="239"/>
    </location>
</feature>
<dbReference type="SUPFAM" id="SSF53448">
    <property type="entry name" value="Nucleotide-diphospho-sugar transferases"/>
    <property type="match status" value="1"/>
</dbReference>
<dbReference type="InterPro" id="IPR005835">
    <property type="entry name" value="NTP_transferase_dom"/>
</dbReference>
<evidence type="ECO:0000259" key="1">
    <source>
        <dbReference type="Pfam" id="PF00483"/>
    </source>
</evidence>
<evidence type="ECO:0000313" key="2">
    <source>
        <dbReference type="EMBL" id="BDG02605.1"/>
    </source>
</evidence>
<dbReference type="RefSeq" id="WP_248360295.1">
    <property type="nucleotide sequence ID" value="NZ_AP025591.1"/>
</dbReference>
<dbReference type="CDD" id="cd06422">
    <property type="entry name" value="NTP_transferase_like_1"/>
    <property type="match status" value="1"/>
</dbReference>
<dbReference type="Gene3D" id="3.90.550.10">
    <property type="entry name" value="Spore Coat Polysaccharide Biosynthesis Protein SpsA, Chain A"/>
    <property type="match status" value="1"/>
</dbReference>
<gene>
    <name evidence="2" type="ORF">AMOR_16010</name>
</gene>
<dbReference type="InterPro" id="IPR029044">
    <property type="entry name" value="Nucleotide-diphossugar_trans"/>
</dbReference>
<dbReference type="EMBL" id="AP025591">
    <property type="protein sequence ID" value="BDG02605.1"/>
    <property type="molecule type" value="Genomic_DNA"/>
</dbReference>
<name>A0ABM7WSY1_9BACT</name>
<evidence type="ECO:0000313" key="3">
    <source>
        <dbReference type="Proteomes" id="UP001162891"/>
    </source>
</evidence>
<dbReference type="InterPro" id="IPR050486">
    <property type="entry name" value="Mannose-1P_guanyltransferase"/>
</dbReference>
<keyword evidence="3" id="KW-1185">Reference proteome</keyword>
<dbReference type="Gene3D" id="2.160.10.10">
    <property type="entry name" value="Hexapeptide repeat proteins"/>
    <property type="match status" value="1"/>
</dbReference>
<sequence length="353" mass="35403">MGDLAAMVLCAGLGTRLRPLTARVPKPAVPVCGVPLVRWSLALLAGAGARRAVVNVHHLADEMAAAAGAAASALGLPLHVSREPVIAGTGGALREARGALRGADAIVVLNGDVLFDLDVAAALDAHRASGALATMVLLPMPAGASYAAVEVDAGGAVRRIAGKFGPGGERLSPWHFTGVHVLSPALLDRLPDAPFEADVNRHVYPPLMASGAIRGHVASGYWNDLGTPERYLAANLDVLSGAAPTARFAGADPLAAATALAPGVHVAPGADVHPGAVLHGPAFIGPGARIDAGAEVGPLAVVGAGVRVHRGGHVTRAVVWDGTEVRPGERIEGAIAAAADRVAARDGEAGSPR</sequence>
<proteinExistence type="predicted"/>
<reference evidence="3" key="1">
    <citation type="journal article" date="2022" name="Int. J. Syst. Evol. Microbiol.">
        <title>Anaeromyxobacter oryzae sp. nov., Anaeromyxobacter diazotrophicus sp. nov. and Anaeromyxobacter paludicola sp. nov., isolated from paddy soils.</title>
        <authorList>
            <person name="Itoh H."/>
            <person name="Xu Z."/>
            <person name="Mise K."/>
            <person name="Masuda Y."/>
            <person name="Ushijima N."/>
            <person name="Hayakawa C."/>
            <person name="Shiratori Y."/>
            <person name="Senoo K."/>
        </authorList>
    </citation>
    <scope>NUCLEOTIDE SEQUENCE [LARGE SCALE GENOMIC DNA]</scope>
    <source>
        <strain evidence="3">Red232</strain>
    </source>
</reference>
<dbReference type="PANTHER" id="PTHR22572">
    <property type="entry name" value="SUGAR-1-PHOSPHATE GUANYL TRANSFERASE"/>
    <property type="match status" value="1"/>
</dbReference>